<organism evidence="9">
    <name type="scientific">Clastoptera arizonana</name>
    <name type="common">Arizona spittle bug</name>
    <dbReference type="NCBI Taxonomy" id="38151"/>
    <lineage>
        <taxon>Eukaryota</taxon>
        <taxon>Metazoa</taxon>
        <taxon>Ecdysozoa</taxon>
        <taxon>Arthropoda</taxon>
        <taxon>Hexapoda</taxon>
        <taxon>Insecta</taxon>
        <taxon>Pterygota</taxon>
        <taxon>Neoptera</taxon>
        <taxon>Paraneoptera</taxon>
        <taxon>Hemiptera</taxon>
        <taxon>Auchenorrhyncha</taxon>
        <taxon>Cercopoidea</taxon>
        <taxon>Clastopteridae</taxon>
        <taxon>Clastoptera</taxon>
    </lineage>
</organism>
<dbReference type="GO" id="GO:0003677">
    <property type="term" value="F:DNA binding"/>
    <property type="evidence" value="ECO:0007669"/>
    <property type="project" value="UniProtKB-KW"/>
</dbReference>
<evidence type="ECO:0000256" key="5">
    <source>
        <dbReference type="ARBA" id="ARBA00023163"/>
    </source>
</evidence>
<dbReference type="InterPro" id="IPR043404">
    <property type="entry name" value="ATAXIN1-like"/>
</dbReference>
<keyword evidence="3" id="KW-0805">Transcription regulation</keyword>
<evidence type="ECO:0000313" key="10">
    <source>
        <dbReference type="EMBL" id="JAS34760.1"/>
    </source>
</evidence>
<feature type="domain" description="AXH" evidence="8">
    <location>
        <begin position="222"/>
        <end position="354"/>
    </location>
</feature>
<dbReference type="PANTHER" id="PTHR13392:SF13">
    <property type="entry name" value="AXH DOMAIN-CONTAINING PROTEIN"/>
    <property type="match status" value="1"/>
</dbReference>
<evidence type="ECO:0000256" key="1">
    <source>
        <dbReference type="ARBA" id="ARBA00004123"/>
    </source>
</evidence>
<dbReference type="EMBL" id="GEDC01005003">
    <property type="protein sequence ID" value="JAS32295.1"/>
    <property type="molecule type" value="Transcribed_RNA"/>
</dbReference>
<dbReference type="AlphaFoldDB" id="A0A1B6E312"/>
<name>A0A1B6E312_9HEMI</name>
<keyword evidence="6" id="KW-0539">Nucleus</keyword>
<gene>
    <name evidence="10" type="ORF">g.24106</name>
    <name evidence="9" type="ORF">g.24108</name>
</gene>
<feature type="compositionally biased region" description="Polar residues" evidence="7">
    <location>
        <begin position="372"/>
        <end position="382"/>
    </location>
</feature>
<dbReference type="SUPFAM" id="SSF102031">
    <property type="entry name" value="AXH domain"/>
    <property type="match status" value="1"/>
</dbReference>
<dbReference type="InterPro" id="IPR003652">
    <property type="entry name" value="Ataxin_AXH_dom"/>
</dbReference>
<keyword evidence="5" id="KW-0804">Transcription</keyword>
<dbReference type="GO" id="GO:0005634">
    <property type="term" value="C:nucleus"/>
    <property type="evidence" value="ECO:0007669"/>
    <property type="project" value="UniProtKB-SubCell"/>
</dbReference>
<keyword evidence="4" id="KW-0238">DNA-binding</keyword>
<dbReference type="Gene3D" id="2.170.16.10">
    <property type="entry name" value="Hedgehog/Intein (Hint) domain"/>
    <property type="match status" value="1"/>
</dbReference>
<dbReference type="EMBL" id="GEDC01002538">
    <property type="protein sequence ID" value="JAS34760.1"/>
    <property type="molecule type" value="Transcribed_RNA"/>
</dbReference>
<evidence type="ECO:0000313" key="9">
    <source>
        <dbReference type="EMBL" id="JAS32295.1"/>
    </source>
</evidence>
<dbReference type="PROSITE" id="PS51148">
    <property type="entry name" value="AXH"/>
    <property type="match status" value="1"/>
</dbReference>
<dbReference type="SMART" id="SM00536">
    <property type="entry name" value="AXH"/>
    <property type="match status" value="1"/>
</dbReference>
<feature type="region of interest" description="Disordered" evidence="7">
    <location>
        <begin position="121"/>
        <end position="172"/>
    </location>
</feature>
<feature type="compositionally biased region" description="Pro residues" evidence="7">
    <location>
        <begin position="132"/>
        <end position="142"/>
    </location>
</feature>
<evidence type="ECO:0000256" key="3">
    <source>
        <dbReference type="ARBA" id="ARBA00023015"/>
    </source>
</evidence>
<evidence type="ECO:0000256" key="7">
    <source>
        <dbReference type="SAM" id="MobiDB-lite"/>
    </source>
</evidence>
<reference evidence="9" key="1">
    <citation type="submission" date="2015-12" db="EMBL/GenBank/DDBJ databases">
        <title>De novo transcriptome assembly of four potential Pierce s Disease insect vectors from Arizona vineyards.</title>
        <authorList>
            <person name="Tassone E.E."/>
        </authorList>
    </citation>
    <scope>NUCLEOTIDE SEQUENCE</scope>
</reference>
<evidence type="ECO:0000256" key="6">
    <source>
        <dbReference type="ARBA" id="ARBA00023242"/>
    </source>
</evidence>
<comment type="subcellular location">
    <subcellularLocation>
        <location evidence="1">Nucleus</location>
    </subcellularLocation>
</comment>
<dbReference type="InterPro" id="IPR036096">
    <property type="entry name" value="Ataxin_AXH_dom_sf"/>
</dbReference>
<feature type="compositionally biased region" description="Low complexity" evidence="7">
    <location>
        <begin position="143"/>
        <end position="159"/>
    </location>
</feature>
<accession>A0A1B6E312</accession>
<evidence type="ECO:0000256" key="4">
    <source>
        <dbReference type="ARBA" id="ARBA00023125"/>
    </source>
</evidence>
<evidence type="ECO:0000256" key="2">
    <source>
        <dbReference type="ARBA" id="ARBA00022491"/>
    </source>
</evidence>
<protein>
    <recommendedName>
        <fullName evidence="8">AXH domain-containing protein</fullName>
    </recommendedName>
</protein>
<dbReference type="PANTHER" id="PTHR13392">
    <property type="entry name" value="ATAXIN 1"/>
    <property type="match status" value="1"/>
</dbReference>
<proteinExistence type="predicted"/>
<dbReference type="GO" id="GO:0006355">
    <property type="term" value="P:regulation of DNA-templated transcription"/>
    <property type="evidence" value="ECO:0007669"/>
    <property type="project" value="InterPro"/>
</dbReference>
<sequence length="389" mass="42906">MISSGVAVDGTHGGLGHPLHFSTAPPHMTFEPFLKGGAGIPPVPEFLRPLPKPAPMVPRYNGVQRVKYHDGPVNLVQHKEEATPEDTNFQSLYSHRLYPHPHPFPHYSSLQGPYGSLYPGHYTPLLTRDRPNLPPPGNPPLSPLEAYPSPHSAPNSPAATYSPPAPQSPLVKPGQSLLIKDRRFKVPSGKEGSLKHRILTRPESNRTKRKVVSLPPAEVQTPVTTNNNSPTPSFNKGSLIQLSNGDLKRVEDMTTEDFVLSAERSPALRLDPSTVVRIEPSSTNKNINVLTLSYGEHRTQIEFESSEDHPYFVYGQGWASCNPDKTLAIYGLRCRRLQVGDICISLSPRPPASNSEAARKKRRWSAPDQFCNEETQQISSSKLGKKAKD</sequence>
<dbReference type="Pfam" id="PF08517">
    <property type="entry name" value="AXH"/>
    <property type="match status" value="1"/>
</dbReference>
<feature type="region of interest" description="Disordered" evidence="7">
    <location>
        <begin position="349"/>
        <end position="389"/>
    </location>
</feature>
<evidence type="ECO:0000259" key="8">
    <source>
        <dbReference type="PROSITE" id="PS51148"/>
    </source>
</evidence>
<keyword evidence="2" id="KW-0678">Repressor</keyword>
<dbReference type="GO" id="GO:0003723">
    <property type="term" value="F:RNA binding"/>
    <property type="evidence" value="ECO:0007669"/>
    <property type="project" value="InterPro"/>
</dbReference>